<dbReference type="AlphaFoldDB" id="A0A3N0C3Q0"/>
<proteinExistence type="predicted"/>
<organism evidence="1 2">
    <name type="scientific">Arthrobacter oryzae</name>
    <dbReference type="NCBI Taxonomy" id="409290"/>
    <lineage>
        <taxon>Bacteria</taxon>
        <taxon>Bacillati</taxon>
        <taxon>Actinomycetota</taxon>
        <taxon>Actinomycetes</taxon>
        <taxon>Micrococcales</taxon>
        <taxon>Micrococcaceae</taxon>
        <taxon>Arthrobacter</taxon>
    </lineage>
</organism>
<keyword evidence="2" id="KW-1185">Reference proteome</keyword>
<gene>
    <name evidence="1" type="ORF">D7003_07365</name>
</gene>
<dbReference type="RefSeq" id="WP_123254815.1">
    <property type="nucleotide sequence ID" value="NZ_RBED01000078.1"/>
</dbReference>
<name>A0A3N0C3Q0_9MICC</name>
<evidence type="ECO:0000313" key="2">
    <source>
        <dbReference type="Proteomes" id="UP000273807"/>
    </source>
</evidence>
<dbReference type="EMBL" id="RBED01000078">
    <property type="protein sequence ID" value="RNL57264.1"/>
    <property type="molecule type" value="Genomic_DNA"/>
</dbReference>
<sequence length="139" mass="15085">MPLPWTADPALNLGSALTETAAEPWLPIPEDWGTHAIERQQEDPESPLALATAAQALRRKRWDDRIFTADECGSWSVETGDLLICERSADFFVAVAMGSEPARLPAGTMLLSALPLEAEGWLQANNAAWVLRAEAAGIF</sequence>
<evidence type="ECO:0000313" key="1">
    <source>
        <dbReference type="EMBL" id="RNL57264.1"/>
    </source>
</evidence>
<dbReference type="Gene3D" id="3.20.20.80">
    <property type="entry name" value="Glycosidases"/>
    <property type="match status" value="1"/>
</dbReference>
<dbReference type="Proteomes" id="UP000273807">
    <property type="component" value="Unassembled WGS sequence"/>
</dbReference>
<reference evidence="1 2" key="1">
    <citation type="submission" date="2018-10" db="EMBL/GenBank/DDBJ databases">
        <title>Genome sequencing of Arthrobacter oryzae TNB02.</title>
        <authorList>
            <person name="Cho Y.-J."/>
            <person name="Cho A."/>
            <person name="Kim O.-S."/>
        </authorList>
    </citation>
    <scope>NUCLEOTIDE SEQUENCE [LARGE SCALE GENOMIC DNA]</scope>
    <source>
        <strain evidence="1 2">TNB02</strain>
    </source>
</reference>
<accession>A0A3N0C3Q0</accession>
<comment type="caution">
    <text evidence="1">The sequence shown here is derived from an EMBL/GenBank/DDBJ whole genome shotgun (WGS) entry which is preliminary data.</text>
</comment>
<protein>
    <submittedName>
        <fullName evidence="1">Uncharacterized protein</fullName>
    </submittedName>
</protein>